<evidence type="ECO:0000259" key="3">
    <source>
        <dbReference type="Pfam" id="PF02397"/>
    </source>
</evidence>
<feature type="transmembrane region" description="Helical" evidence="2">
    <location>
        <begin position="15"/>
        <end position="42"/>
    </location>
</feature>
<dbReference type="GO" id="GO:0016780">
    <property type="term" value="F:phosphotransferase activity, for other substituted phosphate groups"/>
    <property type="evidence" value="ECO:0007669"/>
    <property type="project" value="TreeGrafter"/>
</dbReference>
<dbReference type="PANTHER" id="PTHR30576:SF8">
    <property type="entry name" value="UNDECAPRENYL-PHOSPHATE GALACTOSE PHOSPHOTRANSFERASE"/>
    <property type="match status" value="1"/>
</dbReference>
<name>A0A4Q8QK07_9FLAO</name>
<keyword evidence="2" id="KW-0472">Membrane</keyword>
<dbReference type="Proteomes" id="UP000291981">
    <property type="component" value="Unassembled WGS sequence"/>
</dbReference>
<dbReference type="EMBL" id="SGIU01000001">
    <property type="protein sequence ID" value="TAI48566.1"/>
    <property type="molecule type" value="Genomic_DNA"/>
</dbReference>
<keyword evidence="5" id="KW-1185">Reference proteome</keyword>
<dbReference type="PANTHER" id="PTHR30576">
    <property type="entry name" value="COLANIC BIOSYNTHESIS UDP-GLUCOSE LIPID CARRIER TRANSFERASE"/>
    <property type="match status" value="1"/>
</dbReference>
<accession>A0A4Q8QK07</accession>
<evidence type="ECO:0000313" key="4">
    <source>
        <dbReference type="EMBL" id="TAI48566.1"/>
    </source>
</evidence>
<comment type="similarity">
    <text evidence="1">Belongs to the bacterial sugar transferase family.</text>
</comment>
<evidence type="ECO:0000313" key="5">
    <source>
        <dbReference type="Proteomes" id="UP000291981"/>
    </source>
</evidence>
<keyword evidence="2" id="KW-1133">Transmembrane helix</keyword>
<keyword evidence="2" id="KW-0812">Transmembrane</keyword>
<dbReference type="Pfam" id="PF02397">
    <property type="entry name" value="Bac_transf"/>
    <property type="match status" value="1"/>
</dbReference>
<sequence length="211" mass="24771">MKQNKIQIYLPIKRFFDFIVSLITFILLLPIFFLVCCLLAFYNSGSVFFIQRRPGLKGKIFKIIKFKTMNDKRDSHGELLPDMERITPFGTFIRKYSLDEIPQLINVIIGQMSLVGPRPLREEYLEYYSEEQMRRHDAKPGVTGWAQVNGRNTISWEQKFAHDLYYVDHIGLFLDLRILALTVKKILFPRDVNTDENETMSFFRGSNEEGS</sequence>
<feature type="domain" description="Bacterial sugar transferase" evidence="3">
    <location>
        <begin position="13"/>
        <end position="187"/>
    </location>
</feature>
<dbReference type="InterPro" id="IPR003362">
    <property type="entry name" value="Bact_transf"/>
</dbReference>
<reference evidence="4 5" key="1">
    <citation type="submission" date="2019-02" db="EMBL/GenBank/DDBJ databases">
        <title>Draft genome sequence of Muricauda sp. 176CP4-71.</title>
        <authorList>
            <person name="Park J.-S."/>
        </authorList>
    </citation>
    <scope>NUCLEOTIDE SEQUENCE [LARGE SCALE GENOMIC DNA]</scope>
    <source>
        <strain evidence="4 5">176CP4-71</strain>
    </source>
</reference>
<keyword evidence="4" id="KW-0808">Transferase</keyword>
<protein>
    <submittedName>
        <fullName evidence="4">Sugar transferase</fullName>
    </submittedName>
</protein>
<proteinExistence type="inferred from homology"/>
<dbReference type="OrthoDB" id="9808602at2"/>
<dbReference type="RefSeq" id="WP_130608829.1">
    <property type="nucleotide sequence ID" value="NZ_SGIU01000001.1"/>
</dbReference>
<comment type="caution">
    <text evidence="4">The sequence shown here is derived from an EMBL/GenBank/DDBJ whole genome shotgun (WGS) entry which is preliminary data.</text>
</comment>
<dbReference type="AlphaFoldDB" id="A0A4Q8QK07"/>
<evidence type="ECO:0000256" key="1">
    <source>
        <dbReference type="ARBA" id="ARBA00006464"/>
    </source>
</evidence>
<evidence type="ECO:0000256" key="2">
    <source>
        <dbReference type="SAM" id="Phobius"/>
    </source>
</evidence>
<organism evidence="4 5">
    <name type="scientific">Flagellimonas allohymeniacidonis</name>
    <dbReference type="NCBI Taxonomy" id="2517819"/>
    <lineage>
        <taxon>Bacteria</taxon>
        <taxon>Pseudomonadati</taxon>
        <taxon>Bacteroidota</taxon>
        <taxon>Flavobacteriia</taxon>
        <taxon>Flavobacteriales</taxon>
        <taxon>Flavobacteriaceae</taxon>
        <taxon>Flagellimonas</taxon>
    </lineage>
</organism>
<gene>
    <name evidence="4" type="ORF">EW142_01825</name>
</gene>